<reference evidence="1" key="1">
    <citation type="submission" date="2021-04" db="EMBL/GenBank/DDBJ databases">
        <title>Draft Genome Sequence of Pandoravirus japonicus, Isolated from the Sabaishi River of Niigata, Japan.</title>
        <authorList>
            <person name="Hosokawa N."/>
            <person name="Takahashi H."/>
            <person name="Aoki K."/>
            <person name="Takemura M."/>
        </authorList>
    </citation>
    <scope>NUCLEOTIDE SEQUENCE</scope>
</reference>
<protein>
    <submittedName>
        <fullName evidence="1">Uncharacterized protein</fullName>
    </submittedName>
</protein>
<proteinExistence type="predicted"/>
<dbReference type="Proteomes" id="UP001253637">
    <property type="component" value="Segment"/>
</dbReference>
<dbReference type="EMBL" id="LC625835">
    <property type="protein sequence ID" value="BCU03359.1"/>
    <property type="molecule type" value="Genomic_DNA"/>
</dbReference>
<name>A0A811BMR7_9VIRU</name>
<organism evidence="1 2">
    <name type="scientific">Pandoravirus japonicus</name>
    <dbReference type="NCBI Taxonomy" id="2823154"/>
    <lineage>
        <taxon>Viruses</taxon>
        <taxon>Pandoravirus</taxon>
    </lineage>
</organism>
<evidence type="ECO:0000313" key="1">
    <source>
        <dbReference type="EMBL" id="BCU03359.1"/>
    </source>
</evidence>
<sequence length="308" mass="33241">MADGAPCAAHGAPTRLHPQAFFSRRFFSLPRFPVDMSDASVPKSRRSPLAAALALCTGIDGRCDMDALAAQEDAFNRKTVSILVDDCRAALARYGDQWNTQLAERHRGVPHHSALHINVSKGRPPFIVDPHTPAAGETHTADLLCSLTCPDPPRFARILVRATWGWTDDVHPRPSSVVAVGRSWLSACIEDLVTPRDGPGRTQAALDGAFCAAAQVLARALLAIVDERCGFAPDPEMAHGLGPDHWAHKPVDARGSGAPPIKRRCHARGMLVAFLCLLERLYATPAFYGTAVAPYEAERLTAHTDLIS</sequence>
<accession>A0A811BMR7</accession>
<evidence type="ECO:0000313" key="2">
    <source>
        <dbReference type="Proteomes" id="UP001253637"/>
    </source>
</evidence>